<evidence type="ECO:0000259" key="12">
    <source>
        <dbReference type="Pfam" id="PF00122"/>
    </source>
</evidence>
<name>A0A0G0RQ09_9BACT</name>
<evidence type="ECO:0000256" key="8">
    <source>
        <dbReference type="ARBA" id="ARBA00022967"/>
    </source>
</evidence>
<dbReference type="GO" id="GO:0043682">
    <property type="term" value="F:P-type divalent copper transporter activity"/>
    <property type="evidence" value="ECO:0007669"/>
    <property type="project" value="TreeGrafter"/>
</dbReference>
<dbReference type="Proteomes" id="UP000034489">
    <property type="component" value="Unassembled WGS sequence"/>
</dbReference>
<keyword evidence="8" id="KW-1278">Translocase</keyword>
<dbReference type="NCBIfam" id="TIGR01494">
    <property type="entry name" value="ATPase_P-type"/>
    <property type="match status" value="1"/>
</dbReference>
<evidence type="ECO:0000256" key="3">
    <source>
        <dbReference type="ARBA" id="ARBA00022475"/>
    </source>
</evidence>
<dbReference type="InterPro" id="IPR059000">
    <property type="entry name" value="ATPase_P-type_domA"/>
</dbReference>
<dbReference type="EMBL" id="LBYQ01000013">
    <property type="protein sequence ID" value="KKR54779.1"/>
    <property type="molecule type" value="Genomic_DNA"/>
</dbReference>
<keyword evidence="9 11" id="KW-1133">Transmembrane helix</keyword>
<feature type="domain" description="P-type ATPase A" evidence="12">
    <location>
        <begin position="63"/>
        <end position="163"/>
    </location>
</feature>
<protein>
    <recommendedName>
        <fullName evidence="12">P-type ATPase A domain-containing protein</fullName>
    </recommendedName>
</protein>
<keyword evidence="10 11" id="KW-0472">Membrane</keyword>
<sequence>MAVLIAVGITAAYVFSVVLTLLGSMESFYEAAAMLTTFVLFGHWMEMKSRRGTTDALQALFNLVPPQARVLRKGKEVQIPTAQVKVGDIVILKPGDKVAVDGVIIEGETAIDESLVTGESIPVAKKKGDNVIGGSINQSGAVRFKATKVGEDTALAQIVKLVEIAQNSKAPGQRIADRFAQYLVIVAVGGGLRTQRLSNKFPKSRLLYSTKREP</sequence>
<evidence type="ECO:0000313" key="13">
    <source>
        <dbReference type="EMBL" id="KKR54779.1"/>
    </source>
</evidence>
<evidence type="ECO:0000313" key="14">
    <source>
        <dbReference type="Proteomes" id="UP000034489"/>
    </source>
</evidence>
<dbReference type="GO" id="GO:0005524">
    <property type="term" value="F:ATP binding"/>
    <property type="evidence" value="ECO:0007669"/>
    <property type="project" value="UniProtKB-KW"/>
</dbReference>
<keyword evidence="4 11" id="KW-0812">Transmembrane</keyword>
<proteinExistence type="inferred from homology"/>
<keyword evidence="6" id="KW-0547">Nucleotide-binding</keyword>
<evidence type="ECO:0000256" key="1">
    <source>
        <dbReference type="ARBA" id="ARBA00004651"/>
    </source>
</evidence>
<evidence type="ECO:0000256" key="11">
    <source>
        <dbReference type="SAM" id="Phobius"/>
    </source>
</evidence>
<keyword evidence="3" id="KW-1003">Cell membrane</keyword>
<comment type="caution">
    <text evidence="13">The sequence shown here is derived from an EMBL/GenBank/DDBJ whole genome shotgun (WGS) entry which is preliminary data.</text>
</comment>
<reference evidence="13 14" key="1">
    <citation type="journal article" date="2015" name="Nature">
        <title>rRNA introns, odd ribosomes, and small enigmatic genomes across a large radiation of phyla.</title>
        <authorList>
            <person name="Brown C.T."/>
            <person name="Hug L.A."/>
            <person name="Thomas B.C."/>
            <person name="Sharon I."/>
            <person name="Castelle C.J."/>
            <person name="Singh A."/>
            <person name="Wilkins M.J."/>
            <person name="Williams K.H."/>
            <person name="Banfield J.F."/>
        </authorList>
    </citation>
    <scope>NUCLEOTIDE SEQUENCE [LARGE SCALE GENOMIC DNA]</scope>
</reference>
<evidence type="ECO:0000256" key="4">
    <source>
        <dbReference type="ARBA" id="ARBA00022692"/>
    </source>
</evidence>
<dbReference type="GO" id="GO:0005507">
    <property type="term" value="F:copper ion binding"/>
    <property type="evidence" value="ECO:0007669"/>
    <property type="project" value="TreeGrafter"/>
</dbReference>
<evidence type="ECO:0000256" key="7">
    <source>
        <dbReference type="ARBA" id="ARBA00022840"/>
    </source>
</evidence>
<dbReference type="Pfam" id="PF00122">
    <property type="entry name" value="E1-E2_ATPase"/>
    <property type="match status" value="1"/>
</dbReference>
<dbReference type="SUPFAM" id="SSF81653">
    <property type="entry name" value="Calcium ATPase, transduction domain A"/>
    <property type="match status" value="1"/>
</dbReference>
<dbReference type="Gene3D" id="2.70.150.10">
    <property type="entry name" value="Calcium-transporting ATPase, cytoplasmic transduction domain A"/>
    <property type="match status" value="1"/>
</dbReference>
<comment type="similarity">
    <text evidence="2">Belongs to the cation transport ATPase (P-type) (TC 3.A.3) family. Type IB subfamily.</text>
</comment>
<evidence type="ECO:0000256" key="10">
    <source>
        <dbReference type="ARBA" id="ARBA00023136"/>
    </source>
</evidence>
<dbReference type="PANTHER" id="PTHR43520">
    <property type="entry name" value="ATP7, ISOFORM B"/>
    <property type="match status" value="1"/>
</dbReference>
<keyword evidence="7" id="KW-0067">ATP-binding</keyword>
<dbReference type="InterPro" id="IPR001757">
    <property type="entry name" value="P_typ_ATPase"/>
</dbReference>
<dbReference type="GO" id="GO:0016887">
    <property type="term" value="F:ATP hydrolysis activity"/>
    <property type="evidence" value="ECO:0007669"/>
    <property type="project" value="InterPro"/>
</dbReference>
<feature type="transmembrane region" description="Helical" evidence="11">
    <location>
        <begin position="26"/>
        <end position="44"/>
    </location>
</feature>
<dbReference type="GO" id="GO:0005886">
    <property type="term" value="C:plasma membrane"/>
    <property type="evidence" value="ECO:0007669"/>
    <property type="project" value="UniProtKB-SubCell"/>
</dbReference>
<accession>A0A0G0RQ09</accession>
<evidence type="ECO:0000256" key="5">
    <source>
        <dbReference type="ARBA" id="ARBA00022723"/>
    </source>
</evidence>
<dbReference type="InterPro" id="IPR008250">
    <property type="entry name" value="ATPase_P-typ_transduc_dom_A_sf"/>
</dbReference>
<dbReference type="AlphaFoldDB" id="A0A0G0RQ09"/>
<keyword evidence="5" id="KW-0479">Metal-binding</keyword>
<evidence type="ECO:0000256" key="9">
    <source>
        <dbReference type="ARBA" id="ARBA00022989"/>
    </source>
</evidence>
<dbReference type="GO" id="GO:0055070">
    <property type="term" value="P:copper ion homeostasis"/>
    <property type="evidence" value="ECO:0007669"/>
    <property type="project" value="TreeGrafter"/>
</dbReference>
<dbReference type="PANTHER" id="PTHR43520:SF8">
    <property type="entry name" value="P-TYPE CU(+) TRANSPORTER"/>
    <property type="match status" value="1"/>
</dbReference>
<gene>
    <name evidence="13" type="ORF">UT92_C0013G0015</name>
</gene>
<evidence type="ECO:0000256" key="6">
    <source>
        <dbReference type="ARBA" id="ARBA00022741"/>
    </source>
</evidence>
<evidence type="ECO:0000256" key="2">
    <source>
        <dbReference type="ARBA" id="ARBA00006024"/>
    </source>
</evidence>
<dbReference type="FunFam" id="2.70.150.10:FF:000020">
    <property type="entry name" value="Copper-exporting P-type ATPase A"/>
    <property type="match status" value="1"/>
</dbReference>
<organism evidence="13 14">
    <name type="scientific">Candidatus Curtissbacteria bacterium GW2011_GWA1_40_24</name>
    <dbReference type="NCBI Taxonomy" id="1618406"/>
    <lineage>
        <taxon>Bacteria</taxon>
        <taxon>Candidatus Curtissiibacteriota</taxon>
    </lineage>
</organism>
<comment type="subcellular location">
    <subcellularLocation>
        <location evidence="1">Cell membrane</location>
        <topology evidence="1">Multi-pass membrane protein</topology>
    </subcellularLocation>
</comment>